<name>A0A2M7EAE8_9BACT</name>
<organism evidence="3 4">
    <name type="scientific">bacterium (Candidatus Ratteibacteria) CG01_land_8_20_14_3_00_40_19</name>
    <dbReference type="NCBI Taxonomy" id="2014290"/>
    <lineage>
        <taxon>Bacteria</taxon>
        <taxon>Candidatus Ratteibacteria</taxon>
    </lineage>
</organism>
<comment type="caution">
    <text evidence="3">The sequence shown here is derived from an EMBL/GenBank/DDBJ whole genome shotgun (WGS) entry which is preliminary data.</text>
</comment>
<dbReference type="PANTHER" id="PTHR43489">
    <property type="entry name" value="ISOMERASE"/>
    <property type="match status" value="1"/>
</dbReference>
<keyword evidence="1" id="KW-0413">Isomerase</keyword>
<dbReference type="SUPFAM" id="SSF51658">
    <property type="entry name" value="Xylose isomerase-like"/>
    <property type="match status" value="1"/>
</dbReference>
<feature type="domain" description="Xylose isomerase-like TIM barrel" evidence="2">
    <location>
        <begin position="2"/>
        <end position="95"/>
    </location>
</feature>
<dbReference type="EMBL" id="PETL01000044">
    <property type="protein sequence ID" value="PIV64689.1"/>
    <property type="molecule type" value="Genomic_DNA"/>
</dbReference>
<dbReference type="Proteomes" id="UP000228886">
    <property type="component" value="Unassembled WGS sequence"/>
</dbReference>
<evidence type="ECO:0000313" key="3">
    <source>
        <dbReference type="EMBL" id="PIV64689.1"/>
    </source>
</evidence>
<dbReference type="Gene3D" id="3.20.20.150">
    <property type="entry name" value="Divalent-metal-dependent TIM barrel enzymes"/>
    <property type="match status" value="1"/>
</dbReference>
<dbReference type="InterPro" id="IPR036237">
    <property type="entry name" value="Xyl_isomerase-like_sf"/>
</dbReference>
<proteinExistence type="predicted"/>
<dbReference type="InterPro" id="IPR013022">
    <property type="entry name" value="Xyl_isomerase-like_TIM-brl"/>
</dbReference>
<reference evidence="4" key="1">
    <citation type="submission" date="2017-09" db="EMBL/GenBank/DDBJ databases">
        <title>Depth-based differentiation of microbial function through sediment-hosted aquifers and enrichment of novel symbionts in the deep terrestrial subsurface.</title>
        <authorList>
            <person name="Probst A.J."/>
            <person name="Ladd B."/>
            <person name="Jarett J.K."/>
            <person name="Geller-Mcgrath D.E."/>
            <person name="Sieber C.M.K."/>
            <person name="Emerson J.B."/>
            <person name="Anantharaman K."/>
            <person name="Thomas B.C."/>
            <person name="Malmstrom R."/>
            <person name="Stieglmeier M."/>
            <person name="Klingl A."/>
            <person name="Woyke T."/>
            <person name="Ryan C.M."/>
            <person name="Banfield J.F."/>
        </authorList>
    </citation>
    <scope>NUCLEOTIDE SEQUENCE [LARGE SCALE GENOMIC DNA]</scope>
</reference>
<dbReference type="GO" id="GO:0016853">
    <property type="term" value="F:isomerase activity"/>
    <property type="evidence" value="ECO:0007669"/>
    <property type="project" value="UniProtKB-KW"/>
</dbReference>
<dbReference type="Pfam" id="PF01261">
    <property type="entry name" value="AP_endonuc_2"/>
    <property type="match status" value="1"/>
</dbReference>
<feature type="non-terminal residue" evidence="3">
    <location>
        <position position="1"/>
    </location>
</feature>
<dbReference type="AlphaFoldDB" id="A0A2M7EAE8"/>
<dbReference type="InterPro" id="IPR050417">
    <property type="entry name" value="Sugar_Epim/Isomerase"/>
</dbReference>
<evidence type="ECO:0000259" key="2">
    <source>
        <dbReference type="Pfam" id="PF01261"/>
    </source>
</evidence>
<dbReference type="PANTHER" id="PTHR43489:SF7">
    <property type="entry name" value="3-DEHYDRO-D-GULOSIDE 4-EPIMERASE-RELATED"/>
    <property type="match status" value="1"/>
</dbReference>
<evidence type="ECO:0000313" key="4">
    <source>
        <dbReference type="Proteomes" id="UP000228886"/>
    </source>
</evidence>
<gene>
    <name evidence="3" type="ORF">COS11_00855</name>
</gene>
<accession>A0A2M7EAE8</accession>
<evidence type="ECO:0000256" key="1">
    <source>
        <dbReference type="ARBA" id="ARBA00023235"/>
    </source>
</evidence>
<sequence>KNFIDEINEEYVQAYFDVGNVLLYGYPEHWIRILGKRIKKVHFKDFRTAVGTLDGFVGLLHGDVNWKEVMAAFKEIGYDGYAIAEYIPYKFHPEQLPVDISNAMDKIFRRK</sequence>
<protein>
    <submittedName>
        <fullName evidence="3">Xylulose 5-phosphate 3-epimerase</fullName>
    </submittedName>
</protein>